<dbReference type="EMBL" id="LCEW01000018">
    <property type="protein sequence ID" value="KKS80036.1"/>
    <property type="molecule type" value="Genomic_DNA"/>
</dbReference>
<gene>
    <name evidence="3" type="ORF">UV54_C0018G0006</name>
</gene>
<sequence>MRVKFFIIIIFFLAVGFIFWLWQRPTRYQVFLQETYQIIQANYWDKISDADLTKLYLAAAEKVTGKKVSAFKQLKSIVTTEADAATITDMVLANLQPFGKSRLYTQKLVVDLANTVANVNPEVNHYQELDLTKDATEAEIQSAYQTKTATATAEAKQKLDLAYQALKDTTTREIYDTTGADPTLPYRKITDQIYYIAINKFSPTTIRELTAAADASDAYPDLNTLILDLRDNIGGAIDGLPYFLGPFIGPDQSAYQFLQQGKKEDFTTKTGWLPGLVKFKKVVVLINQNTQSSAEVMASVLKKYHVGVLVGTTTRGWGTVEKVFSLEHQLGGRQTYSVFLVHHLTLREDGQPIESQGVEPDVSIKDPNWRQQLLAYFSDPGLITAIDNLLP</sequence>
<comment type="caution">
    <text evidence="3">The sequence shown here is derived from an EMBL/GenBank/DDBJ whole genome shotgun (WGS) entry which is preliminary data.</text>
</comment>
<evidence type="ECO:0000313" key="4">
    <source>
        <dbReference type="Proteomes" id="UP000034213"/>
    </source>
</evidence>
<keyword evidence="1" id="KW-1133">Transmembrane helix</keyword>
<dbReference type="Gene3D" id="1.10.287.110">
    <property type="entry name" value="DnaJ domain"/>
    <property type="match status" value="1"/>
</dbReference>
<dbReference type="STRING" id="1618369.UV54_C0018G0006"/>
<dbReference type="GO" id="GO:0008236">
    <property type="term" value="F:serine-type peptidase activity"/>
    <property type="evidence" value="ECO:0007669"/>
    <property type="project" value="InterPro"/>
</dbReference>
<dbReference type="GO" id="GO:0030288">
    <property type="term" value="C:outer membrane-bounded periplasmic space"/>
    <property type="evidence" value="ECO:0007669"/>
    <property type="project" value="TreeGrafter"/>
</dbReference>
<dbReference type="Pfam" id="PF03572">
    <property type="entry name" value="Peptidase_S41"/>
    <property type="match status" value="1"/>
</dbReference>
<dbReference type="PANTHER" id="PTHR32060:SF30">
    <property type="entry name" value="CARBOXY-TERMINAL PROCESSING PROTEASE CTPA"/>
    <property type="match status" value="1"/>
</dbReference>
<keyword evidence="1" id="KW-0812">Transmembrane</keyword>
<dbReference type="GO" id="GO:0004175">
    <property type="term" value="F:endopeptidase activity"/>
    <property type="evidence" value="ECO:0007669"/>
    <property type="project" value="TreeGrafter"/>
</dbReference>
<dbReference type="InterPro" id="IPR005151">
    <property type="entry name" value="Tail-specific_protease"/>
</dbReference>
<dbReference type="GO" id="GO:0007165">
    <property type="term" value="P:signal transduction"/>
    <property type="evidence" value="ECO:0007669"/>
    <property type="project" value="TreeGrafter"/>
</dbReference>
<evidence type="ECO:0000256" key="1">
    <source>
        <dbReference type="SAM" id="Phobius"/>
    </source>
</evidence>
<reference evidence="3 4" key="1">
    <citation type="journal article" date="2015" name="Nature">
        <title>rRNA introns, odd ribosomes, and small enigmatic genomes across a large radiation of phyla.</title>
        <authorList>
            <person name="Brown C.T."/>
            <person name="Hug L.A."/>
            <person name="Thomas B.C."/>
            <person name="Sharon I."/>
            <person name="Castelle C.J."/>
            <person name="Singh A."/>
            <person name="Wilkins M.J."/>
            <person name="Williams K.H."/>
            <person name="Banfield J.F."/>
        </authorList>
    </citation>
    <scope>NUCLEOTIDE SEQUENCE [LARGE SCALE GENOMIC DNA]</scope>
</reference>
<dbReference type="SUPFAM" id="SSF46565">
    <property type="entry name" value="Chaperone J-domain"/>
    <property type="match status" value="1"/>
</dbReference>
<dbReference type="AlphaFoldDB" id="A0A0G1EAF1"/>
<keyword evidence="1" id="KW-0472">Membrane</keyword>
<evidence type="ECO:0000259" key="2">
    <source>
        <dbReference type="SMART" id="SM00245"/>
    </source>
</evidence>
<evidence type="ECO:0000313" key="3">
    <source>
        <dbReference type="EMBL" id="KKS80036.1"/>
    </source>
</evidence>
<dbReference type="SMART" id="SM00245">
    <property type="entry name" value="TSPc"/>
    <property type="match status" value="1"/>
</dbReference>
<accession>A0A0G1EAF1</accession>
<feature type="transmembrane region" description="Helical" evidence="1">
    <location>
        <begin position="5"/>
        <end position="22"/>
    </location>
</feature>
<feature type="domain" description="Tail specific protease" evidence="2">
    <location>
        <begin position="167"/>
        <end position="365"/>
    </location>
</feature>
<dbReference type="InterPro" id="IPR036869">
    <property type="entry name" value="J_dom_sf"/>
</dbReference>
<dbReference type="PANTHER" id="PTHR32060">
    <property type="entry name" value="TAIL-SPECIFIC PROTEASE"/>
    <property type="match status" value="1"/>
</dbReference>
<dbReference type="GO" id="GO:0006508">
    <property type="term" value="P:proteolysis"/>
    <property type="evidence" value="ECO:0007669"/>
    <property type="project" value="InterPro"/>
</dbReference>
<protein>
    <submittedName>
        <fullName evidence="3">C-processing peptidase</fullName>
    </submittedName>
</protein>
<dbReference type="Proteomes" id="UP000034213">
    <property type="component" value="Unassembled WGS sequence"/>
</dbReference>
<dbReference type="SUPFAM" id="SSF52096">
    <property type="entry name" value="ClpP/crotonase"/>
    <property type="match status" value="1"/>
</dbReference>
<name>A0A0G1EAF1_9BACT</name>
<proteinExistence type="predicted"/>
<dbReference type="Gene3D" id="3.90.226.10">
    <property type="entry name" value="2-enoyl-CoA Hydratase, Chain A, domain 1"/>
    <property type="match status" value="1"/>
</dbReference>
<organism evidence="3 4">
    <name type="scientific">Candidatus Beckwithbacteria bacterium GW2011_GWA2_43_10</name>
    <dbReference type="NCBI Taxonomy" id="1618369"/>
    <lineage>
        <taxon>Bacteria</taxon>
        <taxon>Candidatus Beckwithiibacteriota</taxon>
    </lineage>
</organism>
<dbReference type="InterPro" id="IPR029045">
    <property type="entry name" value="ClpP/crotonase-like_dom_sf"/>
</dbReference>
<dbReference type="CDD" id="cd06567">
    <property type="entry name" value="Peptidase_S41"/>
    <property type="match status" value="1"/>
</dbReference>